<evidence type="ECO:0000313" key="8">
    <source>
        <dbReference type="EMBL" id="NML14269.1"/>
    </source>
</evidence>
<keyword evidence="1 4" id="KW-0732">Signal</keyword>
<evidence type="ECO:0000256" key="6">
    <source>
        <dbReference type="SAM" id="SignalP"/>
    </source>
</evidence>
<dbReference type="InterPro" id="IPR017689">
    <property type="entry name" value="BamD"/>
</dbReference>
<comment type="similarity">
    <text evidence="4">Belongs to the BamD family.</text>
</comment>
<feature type="chain" id="PRO_5033182140" description="Outer membrane protein assembly factor BamD" evidence="6">
    <location>
        <begin position="20"/>
        <end position="275"/>
    </location>
</feature>
<comment type="function">
    <text evidence="4">Part of the outer membrane protein assembly complex, which is involved in assembly and insertion of beta-barrel proteins into the outer membrane.</text>
</comment>
<name>A0A848F6S7_9BURK</name>
<dbReference type="Gene3D" id="1.25.40.10">
    <property type="entry name" value="Tetratricopeptide repeat domain"/>
    <property type="match status" value="1"/>
</dbReference>
<evidence type="ECO:0000256" key="5">
    <source>
        <dbReference type="PROSITE-ProRule" id="PRU00339"/>
    </source>
</evidence>
<dbReference type="AlphaFoldDB" id="A0A848F6S7"/>
<reference evidence="8 9" key="1">
    <citation type="submission" date="2020-04" db="EMBL/GenBank/DDBJ databases">
        <title>Azohydromonas sp. isolated from soil.</title>
        <authorList>
            <person name="Dahal R.H."/>
        </authorList>
    </citation>
    <scope>NUCLEOTIDE SEQUENCE [LARGE SCALE GENOMIC DNA]</scope>
    <source>
        <strain evidence="8 9">G-1-1-14</strain>
    </source>
</reference>
<dbReference type="GO" id="GO:0043165">
    <property type="term" value="P:Gram-negative-bacterium-type cell outer membrane assembly"/>
    <property type="evidence" value="ECO:0007669"/>
    <property type="project" value="UniProtKB-UniRule"/>
</dbReference>
<feature type="repeat" description="TPR" evidence="5">
    <location>
        <begin position="81"/>
        <end position="114"/>
    </location>
</feature>
<gene>
    <name evidence="4" type="primary">bamD</name>
    <name evidence="8" type="ORF">HHL10_04660</name>
</gene>
<dbReference type="HAMAP" id="MF_00922">
    <property type="entry name" value="OM_assembly_BamD"/>
    <property type="match status" value="1"/>
</dbReference>
<keyword evidence="2 4" id="KW-0472">Membrane</keyword>
<dbReference type="Pfam" id="PF13525">
    <property type="entry name" value="YfiO"/>
    <property type="match status" value="1"/>
</dbReference>
<dbReference type="EMBL" id="JABBFW010000002">
    <property type="protein sequence ID" value="NML14269.1"/>
    <property type="molecule type" value="Genomic_DNA"/>
</dbReference>
<sequence>MSFSSWRRRWAHQTPAACAAVLAGALLISGCGTTKEDPLSTVAVEKLYADAKDDIGAGSYERAIKTLERVEGRAAGTLLAQQATLDLAYVRYKTGERAEALATLDRFIKLNPSSPALDYALYLRGIVNFNDNLGILGRFANQELSERDQQASRDAYQSFKQLVDQFPESKYSVEARTRMDYIVNALANYELHVARYYFRRGAYVAAANRAQTAVKEYPQTPASEEALFIMARSYERLELPQLRDDAERVLKQNFPQSRFMSDGVQDKKKPWWQVW</sequence>
<dbReference type="GO" id="GO:0051205">
    <property type="term" value="P:protein insertion into membrane"/>
    <property type="evidence" value="ECO:0007669"/>
    <property type="project" value="UniProtKB-UniRule"/>
</dbReference>
<dbReference type="SUPFAM" id="SSF48452">
    <property type="entry name" value="TPR-like"/>
    <property type="match status" value="1"/>
</dbReference>
<keyword evidence="9" id="KW-1185">Reference proteome</keyword>
<accession>A0A848F6S7</accession>
<dbReference type="RefSeq" id="WP_169159163.1">
    <property type="nucleotide sequence ID" value="NZ_JABBFW010000002.1"/>
</dbReference>
<evidence type="ECO:0000256" key="4">
    <source>
        <dbReference type="HAMAP-Rule" id="MF_00922"/>
    </source>
</evidence>
<feature type="domain" description="Outer membrane lipoprotein BamD-like" evidence="7">
    <location>
        <begin position="45"/>
        <end position="247"/>
    </location>
</feature>
<evidence type="ECO:0000313" key="9">
    <source>
        <dbReference type="Proteomes" id="UP000574067"/>
    </source>
</evidence>
<evidence type="ECO:0000256" key="3">
    <source>
        <dbReference type="ARBA" id="ARBA00023237"/>
    </source>
</evidence>
<dbReference type="InterPro" id="IPR039565">
    <property type="entry name" value="BamD-like"/>
</dbReference>
<comment type="subunit">
    <text evidence="4">Part of the Bam complex.</text>
</comment>
<feature type="signal peptide" evidence="6">
    <location>
        <begin position="1"/>
        <end position="19"/>
    </location>
</feature>
<evidence type="ECO:0000256" key="1">
    <source>
        <dbReference type="ARBA" id="ARBA00022729"/>
    </source>
</evidence>
<dbReference type="Proteomes" id="UP000574067">
    <property type="component" value="Unassembled WGS sequence"/>
</dbReference>
<comment type="caution">
    <text evidence="8">The sequence shown here is derived from an EMBL/GenBank/DDBJ whole genome shotgun (WGS) entry which is preliminary data.</text>
</comment>
<organism evidence="8 9">
    <name type="scientific">Azohydromonas caseinilytica</name>
    <dbReference type="NCBI Taxonomy" id="2728836"/>
    <lineage>
        <taxon>Bacteria</taxon>
        <taxon>Pseudomonadati</taxon>
        <taxon>Pseudomonadota</taxon>
        <taxon>Betaproteobacteria</taxon>
        <taxon>Burkholderiales</taxon>
        <taxon>Sphaerotilaceae</taxon>
        <taxon>Azohydromonas</taxon>
    </lineage>
</organism>
<keyword evidence="4" id="KW-0449">Lipoprotein</keyword>
<dbReference type="InterPro" id="IPR011990">
    <property type="entry name" value="TPR-like_helical_dom_sf"/>
</dbReference>
<keyword evidence="4" id="KW-0564">Palmitate</keyword>
<dbReference type="GO" id="GO:0009279">
    <property type="term" value="C:cell outer membrane"/>
    <property type="evidence" value="ECO:0007669"/>
    <property type="project" value="UniProtKB-SubCell"/>
</dbReference>
<evidence type="ECO:0000259" key="7">
    <source>
        <dbReference type="Pfam" id="PF13525"/>
    </source>
</evidence>
<protein>
    <recommendedName>
        <fullName evidence="4">Outer membrane protein assembly factor BamD</fullName>
    </recommendedName>
</protein>
<keyword evidence="5" id="KW-0802">TPR repeat</keyword>
<dbReference type="NCBIfam" id="TIGR03302">
    <property type="entry name" value="OM_YfiO"/>
    <property type="match status" value="1"/>
</dbReference>
<comment type="subcellular location">
    <subcellularLocation>
        <location evidence="4">Cell outer membrane</location>
        <topology evidence="4">Lipid-anchor</topology>
    </subcellularLocation>
</comment>
<dbReference type="PROSITE" id="PS51257">
    <property type="entry name" value="PROKAR_LIPOPROTEIN"/>
    <property type="match status" value="1"/>
</dbReference>
<dbReference type="InterPro" id="IPR019734">
    <property type="entry name" value="TPR_rpt"/>
</dbReference>
<proteinExistence type="inferred from homology"/>
<keyword evidence="3 4" id="KW-0998">Cell outer membrane</keyword>
<dbReference type="PROSITE" id="PS50005">
    <property type="entry name" value="TPR"/>
    <property type="match status" value="1"/>
</dbReference>
<evidence type="ECO:0000256" key="2">
    <source>
        <dbReference type="ARBA" id="ARBA00023136"/>
    </source>
</evidence>
<dbReference type="CDD" id="cd15830">
    <property type="entry name" value="BamD"/>
    <property type="match status" value="1"/>
</dbReference>